<evidence type="ECO:0000313" key="3">
    <source>
        <dbReference type="EMBL" id="RKP36189.1"/>
    </source>
</evidence>
<keyword evidence="2" id="KW-0812">Transmembrane</keyword>
<dbReference type="AlphaFoldDB" id="A0A4V1J4N6"/>
<keyword evidence="4" id="KW-1185">Reference proteome</keyword>
<organism evidence="3 4">
    <name type="scientific">Dimargaris cristalligena</name>
    <dbReference type="NCBI Taxonomy" id="215637"/>
    <lineage>
        <taxon>Eukaryota</taxon>
        <taxon>Fungi</taxon>
        <taxon>Fungi incertae sedis</taxon>
        <taxon>Zoopagomycota</taxon>
        <taxon>Kickxellomycotina</taxon>
        <taxon>Dimargaritomycetes</taxon>
        <taxon>Dimargaritales</taxon>
        <taxon>Dimargaritaceae</taxon>
        <taxon>Dimargaris</taxon>
    </lineage>
</organism>
<name>A0A4V1J4N6_9FUNG</name>
<evidence type="ECO:0000256" key="1">
    <source>
        <dbReference type="SAM" id="MobiDB-lite"/>
    </source>
</evidence>
<evidence type="ECO:0000256" key="2">
    <source>
        <dbReference type="SAM" id="Phobius"/>
    </source>
</evidence>
<dbReference type="EMBL" id="ML002701">
    <property type="protein sequence ID" value="RKP36189.1"/>
    <property type="molecule type" value="Genomic_DNA"/>
</dbReference>
<feature type="region of interest" description="Disordered" evidence="1">
    <location>
        <begin position="1"/>
        <end position="92"/>
    </location>
</feature>
<feature type="compositionally biased region" description="Low complexity" evidence="1">
    <location>
        <begin position="54"/>
        <end position="69"/>
    </location>
</feature>
<accession>A0A4V1J4N6</accession>
<reference evidence="4" key="1">
    <citation type="journal article" date="2018" name="Nat. Microbiol.">
        <title>Leveraging single-cell genomics to expand the fungal tree of life.</title>
        <authorList>
            <person name="Ahrendt S.R."/>
            <person name="Quandt C.A."/>
            <person name="Ciobanu D."/>
            <person name="Clum A."/>
            <person name="Salamov A."/>
            <person name="Andreopoulos B."/>
            <person name="Cheng J.F."/>
            <person name="Woyke T."/>
            <person name="Pelin A."/>
            <person name="Henrissat B."/>
            <person name="Reynolds N.K."/>
            <person name="Benny G.L."/>
            <person name="Smith M.E."/>
            <person name="James T.Y."/>
            <person name="Grigoriev I.V."/>
        </authorList>
    </citation>
    <scope>NUCLEOTIDE SEQUENCE [LARGE SCALE GENOMIC DNA]</scope>
    <source>
        <strain evidence="4">RSA 468</strain>
    </source>
</reference>
<dbReference type="OrthoDB" id="16679at2759"/>
<keyword evidence="2" id="KW-1133">Transmembrane helix</keyword>
<keyword evidence="2" id="KW-0472">Membrane</keyword>
<protein>
    <submittedName>
        <fullName evidence="3">Uncharacterized protein</fullName>
    </submittedName>
</protein>
<feature type="compositionally biased region" description="Acidic residues" evidence="1">
    <location>
        <begin position="44"/>
        <end position="53"/>
    </location>
</feature>
<proteinExistence type="predicted"/>
<feature type="transmembrane region" description="Helical" evidence="2">
    <location>
        <begin position="97"/>
        <end position="116"/>
    </location>
</feature>
<feature type="compositionally biased region" description="Basic residues" evidence="1">
    <location>
        <begin position="21"/>
        <end position="30"/>
    </location>
</feature>
<gene>
    <name evidence="3" type="ORF">BJ085DRAFT_35889</name>
</gene>
<evidence type="ECO:0000313" key="4">
    <source>
        <dbReference type="Proteomes" id="UP000268162"/>
    </source>
</evidence>
<dbReference type="Proteomes" id="UP000268162">
    <property type="component" value="Unassembled WGS sequence"/>
</dbReference>
<sequence length="117" mass="12480">MTIPLPAKLRQKNNQFASNAIKRKTKRPAKKQVSEPEVVNNDQEQSEADDLSDDSSSTSATATAAEATTVRQRKAPRSAGLGMGPATQGQGPKINPYLAGFLLVMLVGSILAQIFGR</sequence>